<dbReference type="Proteomes" id="UP000298284">
    <property type="component" value="Unassembled WGS sequence"/>
</dbReference>
<dbReference type="AlphaFoldDB" id="A0A4Z0MGG2"/>
<dbReference type="OrthoDB" id="1264172at2"/>
<evidence type="ECO:0000313" key="1">
    <source>
        <dbReference type="EMBL" id="TGD78833.1"/>
    </source>
</evidence>
<dbReference type="RefSeq" id="WP_135531828.1">
    <property type="nucleotide sequence ID" value="NZ_SRKZ01000005.1"/>
</dbReference>
<protein>
    <submittedName>
        <fullName evidence="1">Uncharacterized protein</fullName>
    </submittedName>
</protein>
<name>A0A4Z0MGG2_9BACT</name>
<comment type="caution">
    <text evidence="1">The sequence shown here is derived from an EMBL/GenBank/DDBJ whole genome shotgun (WGS) entry which is preliminary data.</text>
</comment>
<gene>
    <name evidence="1" type="ORF">EU557_17805</name>
</gene>
<keyword evidence="2" id="KW-1185">Reference proteome</keyword>
<sequence length="91" mass="10240">MTAFTEFHFLVMVFTLSDFTVLSTGTDGGHYYLYAYIVYLGQARKLVVFFEAKADEKKVRTATSITVEGSLTDAGLQHSLHLNNAKLLTWK</sequence>
<reference evidence="1 2" key="1">
    <citation type="submission" date="2019-04" db="EMBL/GenBank/DDBJ databases">
        <authorList>
            <person name="Feng G."/>
            <person name="Zhang J."/>
            <person name="Zhu H."/>
        </authorList>
    </citation>
    <scope>NUCLEOTIDE SEQUENCE [LARGE SCALE GENOMIC DNA]</scope>
    <source>
        <strain evidence="1 2">JCM 19491</strain>
    </source>
</reference>
<proteinExistence type="predicted"/>
<evidence type="ECO:0000313" key="2">
    <source>
        <dbReference type="Proteomes" id="UP000298284"/>
    </source>
</evidence>
<organism evidence="1 2">
    <name type="scientific">Hymenobacter wooponensis</name>
    <dbReference type="NCBI Taxonomy" id="1525360"/>
    <lineage>
        <taxon>Bacteria</taxon>
        <taxon>Pseudomonadati</taxon>
        <taxon>Bacteroidota</taxon>
        <taxon>Cytophagia</taxon>
        <taxon>Cytophagales</taxon>
        <taxon>Hymenobacteraceae</taxon>
        <taxon>Hymenobacter</taxon>
    </lineage>
</organism>
<dbReference type="EMBL" id="SRKZ01000005">
    <property type="protein sequence ID" value="TGD78833.1"/>
    <property type="molecule type" value="Genomic_DNA"/>
</dbReference>
<accession>A0A4Z0MGG2</accession>